<comment type="caution">
    <text evidence="2">The sequence shown here is derived from an EMBL/GenBank/DDBJ whole genome shotgun (WGS) entry which is preliminary data.</text>
</comment>
<keyword evidence="3" id="KW-1185">Reference proteome</keyword>
<dbReference type="Proteomes" id="UP000298050">
    <property type="component" value="Unassembled WGS sequence"/>
</dbReference>
<feature type="transmembrane region" description="Helical" evidence="1">
    <location>
        <begin position="15"/>
        <end position="41"/>
    </location>
</feature>
<feature type="transmembrane region" description="Helical" evidence="1">
    <location>
        <begin position="191"/>
        <end position="211"/>
    </location>
</feature>
<sequence length="292" mass="31063">MKAIAEFAMRSRFHALGLAVAGSGSILFCWISAAILGLVTLRKGVGSGLQLMLWALLLPLVLIFTYGDSGPFTLLLGTTLLAVVLRTTVSLSLTLLGGVAVAALTGLGLLVLASAYLEQLLAVFVEFIASLEQQFAEGGQQVTLQRPSALQIAGLMGAGMGMSCILCLLLARYWQSALYNPGGFGSEFRALRYPPAVTAAMVLVAVAVSALGVEYRTWAVIASLPLNFVGLALVHARVQMRGMSGGWLVGFYLAWLLLDPVKLLMMVFAVVDSWLDFRRRWAGAEPPARGDG</sequence>
<keyword evidence="1" id="KW-0812">Transmembrane</keyword>
<gene>
    <name evidence="2" type="ORF">E4634_01595</name>
</gene>
<feature type="transmembrane region" description="Helical" evidence="1">
    <location>
        <begin position="48"/>
        <end position="66"/>
    </location>
</feature>
<accession>A0A4Z0M7W7</accession>
<reference evidence="2 3" key="1">
    <citation type="submission" date="2019-04" db="EMBL/GenBank/DDBJ databases">
        <title>Taxonomy of novel Haliea sp. from mangrove soil of West Coast of India.</title>
        <authorList>
            <person name="Verma A."/>
            <person name="Kumar P."/>
            <person name="Krishnamurthi S."/>
        </authorList>
    </citation>
    <scope>NUCLEOTIDE SEQUENCE [LARGE SCALE GENOMIC DNA]</scope>
    <source>
        <strain evidence="2 3">SAOS-164</strain>
    </source>
</reference>
<evidence type="ECO:0000313" key="2">
    <source>
        <dbReference type="EMBL" id="TGD75611.1"/>
    </source>
</evidence>
<dbReference type="AlphaFoldDB" id="A0A4Z0M7W7"/>
<keyword evidence="1" id="KW-0472">Membrane</keyword>
<feature type="transmembrane region" description="Helical" evidence="1">
    <location>
        <begin position="96"/>
        <end position="117"/>
    </location>
</feature>
<evidence type="ECO:0000313" key="3">
    <source>
        <dbReference type="Proteomes" id="UP000298050"/>
    </source>
</evidence>
<keyword evidence="1" id="KW-1133">Transmembrane helix</keyword>
<dbReference type="EMBL" id="SRLE01000002">
    <property type="protein sequence ID" value="TGD75611.1"/>
    <property type="molecule type" value="Genomic_DNA"/>
</dbReference>
<dbReference type="OrthoDB" id="5659946at2"/>
<name>A0A4Z0M7W7_9GAMM</name>
<organism evidence="2 3">
    <name type="scientific">Mangrovimicrobium sediminis</name>
    <dbReference type="NCBI Taxonomy" id="2562682"/>
    <lineage>
        <taxon>Bacteria</taxon>
        <taxon>Pseudomonadati</taxon>
        <taxon>Pseudomonadota</taxon>
        <taxon>Gammaproteobacteria</taxon>
        <taxon>Cellvibrionales</taxon>
        <taxon>Halieaceae</taxon>
        <taxon>Mangrovimicrobium</taxon>
    </lineage>
</organism>
<evidence type="ECO:0008006" key="4">
    <source>
        <dbReference type="Google" id="ProtNLM"/>
    </source>
</evidence>
<feature type="transmembrane region" description="Helical" evidence="1">
    <location>
        <begin position="217"/>
        <end position="236"/>
    </location>
</feature>
<feature type="transmembrane region" description="Helical" evidence="1">
    <location>
        <begin position="248"/>
        <end position="271"/>
    </location>
</feature>
<feature type="transmembrane region" description="Helical" evidence="1">
    <location>
        <begin position="149"/>
        <end position="171"/>
    </location>
</feature>
<protein>
    <recommendedName>
        <fullName evidence="4">DUF2232 domain-containing protein</fullName>
    </recommendedName>
</protein>
<evidence type="ECO:0000256" key="1">
    <source>
        <dbReference type="SAM" id="Phobius"/>
    </source>
</evidence>
<proteinExistence type="predicted"/>